<reference evidence="3" key="1">
    <citation type="submission" date="2021-02" db="EMBL/GenBank/DDBJ databases">
        <authorList>
            <person name="Nowell W R."/>
        </authorList>
    </citation>
    <scope>NUCLEOTIDE SEQUENCE</scope>
</reference>
<accession>A0A814UZ77</accession>
<dbReference type="Proteomes" id="UP000663864">
    <property type="component" value="Unassembled WGS sequence"/>
</dbReference>
<evidence type="ECO:0000313" key="3">
    <source>
        <dbReference type="EMBL" id="CAF1181798.1"/>
    </source>
</evidence>
<dbReference type="Proteomes" id="UP000663836">
    <property type="component" value="Unassembled WGS sequence"/>
</dbReference>
<evidence type="ECO:0000313" key="4">
    <source>
        <dbReference type="EMBL" id="CAF3744544.1"/>
    </source>
</evidence>
<feature type="signal peptide" evidence="2">
    <location>
        <begin position="1"/>
        <end position="17"/>
    </location>
</feature>
<comment type="caution">
    <text evidence="3">The sequence shown here is derived from an EMBL/GenBank/DDBJ whole genome shotgun (WGS) entry which is preliminary data.</text>
</comment>
<keyword evidence="2" id="KW-0732">Signal</keyword>
<dbReference type="EMBL" id="CAJNOT010001319">
    <property type="protein sequence ID" value="CAF1181798.1"/>
    <property type="molecule type" value="Genomic_DNA"/>
</dbReference>
<protein>
    <submittedName>
        <fullName evidence="3">Uncharacterized protein</fullName>
    </submittedName>
</protein>
<keyword evidence="1" id="KW-1133">Transmembrane helix</keyword>
<gene>
    <name evidence="4" type="ORF">JBS370_LOCUS12207</name>
    <name evidence="3" type="ORF">ZHD862_LOCUS21800</name>
</gene>
<sequence length="537" mass="61443">MLLLFFLVFVIFSQINGIFTHCEQNPLCRLSNDSTIMICDSIFGSQNESSLSPIISCLPTAKIYLFRNFEQIPSHTFQNVTFPENQSFIIKLINISIIDTEAFSNSLIIPRSSKLSIEIGELDSLTSIRLKSNAFNNIKIDHLHFFNFNDFNGHSIFDTDCFGNNLEINKLTFEQCNIIGFSNIISKTVNVYHLSIKSSSNLIQLTDKNLPLFLSTSKSFEISNTSLEIINPHTFQAWSLVLEELIISNNLNFEIFPLMIIDGVLMKLHKLDLSYNSIKILDGNYDWFAYSYTKYLLLRKQQLDLFLKTNILKTLTFLEKIDFSEGFISDDNNNDDLIKNYFPNMSHLNSIDISYTNLSENMIIDLLTSISKIANHFITIGLYGHTLSNKNFCSYYKIFKNAPNLLQLELDKTHECNCVIDLFYSNQLREEITNYSLLQPTCLFNSTRMPCNIEKQLSLSNCTIGGQHVDESNTDSKVGNYAFGAVVAVLTIVLLILLSLGFGVVYQIRRRRLTDLDMEQPVENPLNAIIEERLQNK</sequence>
<dbReference type="Gene3D" id="3.80.10.10">
    <property type="entry name" value="Ribonuclease Inhibitor"/>
    <property type="match status" value="1"/>
</dbReference>
<feature type="transmembrane region" description="Helical" evidence="1">
    <location>
        <begin position="481"/>
        <end position="506"/>
    </location>
</feature>
<organism evidence="3 5">
    <name type="scientific">Rotaria sordida</name>
    <dbReference type="NCBI Taxonomy" id="392033"/>
    <lineage>
        <taxon>Eukaryota</taxon>
        <taxon>Metazoa</taxon>
        <taxon>Spiralia</taxon>
        <taxon>Gnathifera</taxon>
        <taxon>Rotifera</taxon>
        <taxon>Eurotatoria</taxon>
        <taxon>Bdelloidea</taxon>
        <taxon>Philodinida</taxon>
        <taxon>Philodinidae</taxon>
        <taxon>Rotaria</taxon>
    </lineage>
</organism>
<name>A0A814UZ77_9BILA</name>
<feature type="chain" id="PRO_5036410944" evidence="2">
    <location>
        <begin position="18"/>
        <end position="537"/>
    </location>
</feature>
<keyword evidence="1" id="KW-0812">Transmembrane</keyword>
<dbReference type="InterPro" id="IPR032675">
    <property type="entry name" value="LRR_dom_sf"/>
</dbReference>
<keyword evidence="1" id="KW-0472">Membrane</keyword>
<dbReference type="EMBL" id="CAJOBD010000984">
    <property type="protein sequence ID" value="CAF3744544.1"/>
    <property type="molecule type" value="Genomic_DNA"/>
</dbReference>
<dbReference type="AlphaFoldDB" id="A0A814UZ77"/>
<evidence type="ECO:0000256" key="2">
    <source>
        <dbReference type="SAM" id="SignalP"/>
    </source>
</evidence>
<evidence type="ECO:0000256" key="1">
    <source>
        <dbReference type="SAM" id="Phobius"/>
    </source>
</evidence>
<proteinExistence type="predicted"/>
<evidence type="ECO:0000313" key="5">
    <source>
        <dbReference type="Proteomes" id="UP000663864"/>
    </source>
</evidence>